<evidence type="ECO:0000256" key="3">
    <source>
        <dbReference type="ARBA" id="ARBA00023015"/>
    </source>
</evidence>
<accession>A0A1N7N8E0</accession>
<evidence type="ECO:0000313" key="8">
    <source>
        <dbReference type="EMBL" id="SIS94610.1"/>
    </source>
</evidence>
<dbReference type="PANTHER" id="PTHR48111">
    <property type="entry name" value="REGULATOR OF RPOS"/>
    <property type="match status" value="1"/>
</dbReference>
<name>A0A1N7N8E0_9RHOB</name>
<dbReference type="SMART" id="SM00448">
    <property type="entry name" value="REC"/>
    <property type="match status" value="1"/>
</dbReference>
<dbReference type="Proteomes" id="UP000186684">
    <property type="component" value="Unassembled WGS sequence"/>
</dbReference>
<keyword evidence="4" id="KW-0238">DNA-binding</keyword>
<evidence type="ECO:0000256" key="2">
    <source>
        <dbReference type="ARBA" id="ARBA00023012"/>
    </source>
</evidence>
<keyword evidence="9" id="KW-1185">Reference proteome</keyword>
<evidence type="ECO:0000256" key="4">
    <source>
        <dbReference type="ARBA" id="ARBA00023125"/>
    </source>
</evidence>
<dbReference type="GO" id="GO:0000976">
    <property type="term" value="F:transcription cis-regulatory region binding"/>
    <property type="evidence" value="ECO:0007669"/>
    <property type="project" value="TreeGrafter"/>
</dbReference>
<dbReference type="PROSITE" id="PS50110">
    <property type="entry name" value="RESPONSE_REGULATORY"/>
    <property type="match status" value="1"/>
</dbReference>
<keyword evidence="3" id="KW-0805">Transcription regulation</keyword>
<keyword evidence="5" id="KW-0804">Transcription</keyword>
<keyword evidence="2" id="KW-0902">Two-component regulatory system</keyword>
<gene>
    <name evidence="8" type="ORF">SAMN05421759_10770</name>
</gene>
<dbReference type="SUPFAM" id="SSF52172">
    <property type="entry name" value="CheY-like"/>
    <property type="match status" value="1"/>
</dbReference>
<dbReference type="GO" id="GO:0005829">
    <property type="term" value="C:cytosol"/>
    <property type="evidence" value="ECO:0007669"/>
    <property type="project" value="TreeGrafter"/>
</dbReference>
<dbReference type="GO" id="GO:0000156">
    <property type="term" value="F:phosphorelay response regulator activity"/>
    <property type="evidence" value="ECO:0007669"/>
    <property type="project" value="TreeGrafter"/>
</dbReference>
<evidence type="ECO:0000313" key="9">
    <source>
        <dbReference type="Proteomes" id="UP000186684"/>
    </source>
</evidence>
<dbReference type="EMBL" id="FTOQ01000007">
    <property type="protein sequence ID" value="SIS94610.1"/>
    <property type="molecule type" value="Genomic_DNA"/>
</dbReference>
<dbReference type="Pfam" id="PF00072">
    <property type="entry name" value="Response_reg"/>
    <property type="match status" value="1"/>
</dbReference>
<sequence length="317" mass="34574">MRILAVDDDPVVRDLLKISLSRAGYFDAVFAESGAAALAMMAATERPFDCFLLDVSMPKMDGIELCRRIRALPRYAETPVIMITRLDKSKYITKAFDAGATDYIVKPFEQAEIGIRVDLARRRMTSQAAPAAPAGTAPAKDLPAALSDAFTLRKVPGAVSYEDMEKTLLGLPSFSRFRICVLKIVNIEELHAECPLPVFRQNVQTVAQILAELLWDEDMQMTYMGGGAIAFVLRGPSAVDCQALAVTLNDWLADAMSPDGIEPVVAVASDGPARYIPKLDRIACLTFARELADDLASEIILNAGMRARHVLPRVASN</sequence>
<organism evidence="8 9">
    <name type="scientific">Roseivivax lentus</name>
    <dbReference type="NCBI Taxonomy" id="633194"/>
    <lineage>
        <taxon>Bacteria</taxon>
        <taxon>Pseudomonadati</taxon>
        <taxon>Pseudomonadota</taxon>
        <taxon>Alphaproteobacteria</taxon>
        <taxon>Rhodobacterales</taxon>
        <taxon>Roseobacteraceae</taxon>
        <taxon>Roseivivax</taxon>
    </lineage>
</organism>
<keyword evidence="1 6" id="KW-0597">Phosphoprotein</keyword>
<feature type="domain" description="Response regulatory" evidence="7">
    <location>
        <begin position="2"/>
        <end position="121"/>
    </location>
</feature>
<dbReference type="STRING" id="633194.SAMN05421759_10770"/>
<proteinExistence type="predicted"/>
<dbReference type="InterPro" id="IPR011006">
    <property type="entry name" value="CheY-like_superfamily"/>
</dbReference>
<dbReference type="GO" id="GO:0032993">
    <property type="term" value="C:protein-DNA complex"/>
    <property type="evidence" value="ECO:0007669"/>
    <property type="project" value="TreeGrafter"/>
</dbReference>
<dbReference type="GO" id="GO:0006355">
    <property type="term" value="P:regulation of DNA-templated transcription"/>
    <property type="evidence" value="ECO:0007669"/>
    <property type="project" value="TreeGrafter"/>
</dbReference>
<evidence type="ECO:0000256" key="6">
    <source>
        <dbReference type="PROSITE-ProRule" id="PRU00169"/>
    </source>
</evidence>
<feature type="modified residue" description="4-aspartylphosphate" evidence="6">
    <location>
        <position position="54"/>
    </location>
</feature>
<dbReference type="AlphaFoldDB" id="A0A1N7N8E0"/>
<dbReference type="InterPro" id="IPR039420">
    <property type="entry name" value="WalR-like"/>
</dbReference>
<dbReference type="OrthoDB" id="7326651at2"/>
<evidence type="ECO:0000259" key="7">
    <source>
        <dbReference type="PROSITE" id="PS50110"/>
    </source>
</evidence>
<dbReference type="InterPro" id="IPR001789">
    <property type="entry name" value="Sig_transdc_resp-reg_receiver"/>
</dbReference>
<reference evidence="9" key="1">
    <citation type="submission" date="2017-01" db="EMBL/GenBank/DDBJ databases">
        <authorList>
            <person name="Varghese N."/>
            <person name="Submissions S."/>
        </authorList>
    </citation>
    <scope>NUCLEOTIDE SEQUENCE [LARGE SCALE GENOMIC DNA]</scope>
    <source>
        <strain evidence="9">DSM 29430</strain>
    </source>
</reference>
<dbReference type="Gene3D" id="3.40.50.2300">
    <property type="match status" value="1"/>
</dbReference>
<dbReference type="PANTHER" id="PTHR48111:SF1">
    <property type="entry name" value="TWO-COMPONENT RESPONSE REGULATOR ORR33"/>
    <property type="match status" value="1"/>
</dbReference>
<evidence type="ECO:0000256" key="5">
    <source>
        <dbReference type="ARBA" id="ARBA00023163"/>
    </source>
</evidence>
<protein>
    <submittedName>
        <fullName evidence="8">Response regulator receiver domain-containing protein</fullName>
    </submittedName>
</protein>
<evidence type="ECO:0000256" key="1">
    <source>
        <dbReference type="ARBA" id="ARBA00022553"/>
    </source>
</evidence>
<dbReference type="RefSeq" id="WP_076448411.1">
    <property type="nucleotide sequence ID" value="NZ_FTOQ01000007.1"/>
</dbReference>